<dbReference type="RefSeq" id="WP_115793174.1">
    <property type="nucleotide sequence ID" value="NZ_QSLN01000017.1"/>
</dbReference>
<keyword evidence="3" id="KW-1185">Reference proteome</keyword>
<evidence type="ECO:0000313" key="2">
    <source>
        <dbReference type="EMBL" id="RDV81709.1"/>
    </source>
</evidence>
<reference evidence="2 3" key="1">
    <citation type="submission" date="2018-08" db="EMBL/GenBank/DDBJ databases">
        <title>Form III RuBisCO-mediated autotrophy in Thermodesulfobium bacteria.</title>
        <authorList>
            <person name="Toshchakov S.V."/>
            <person name="Kublanov I.V."/>
            <person name="Frolov E."/>
            <person name="Bonch-Osmolovskaya E.A."/>
            <person name="Tourova T.P."/>
            <person name="Chernych N.A."/>
            <person name="Lebedinsky A.V."/>
        </authorList>
    </citation>
    <scope>NUCLEOTIDE SEQUENCE [LARGE SCALE GENOMIC DNA]</scope>
    <source>
        <strain evidence="2 3">SR</strain>
    </source>
</reference>
<gene>
    <name evidence="2" type="ORF">DXX99_09110</name>
</gene>
<dbReference type="AlphaFoldDB" id="A0A3D8P3F3"/>
<organism evidence="2 3">
    <name type="scientific">Ammonifex thiophilus</name>
    <dbReference type="NCBI Taxonomy" id="444093"/>
    <lineage>
        <taxon>Bacteria</taxon>
        <taxon>Bacillati</taxon>
        <taxon>Bacillota</taxon>
        <taxon>Clostridia</taxon>
        <taxon>Thermoanaerobacterales</taxon>
        <taxon>Thermoanaerobacteraceae</taxon>
        <taxon>Ammonifex</taxon>
    </lineage>
</organism>
<sequence length="405" mass="46036">MASYQLDYLQVLLASFWPPDPVMLLLFPGLPLVSLLSFIWALRSLRDREKYRWGLIFLLFITFSISLWWFLMPLSQVGAGWQLSNGKLRITAWAGAAELEVKNTRVALVDSSSSWRPVLRTNGYGTPGLTTGWCKLANGQKAVVFCYLCPQKMLVLQYDGRYYVLAHPGVEKLYHLLLAGGAQEGVEGPGKEMKEPGRPPSFETPQAARWAWLALAPGIAGLWFLFGYLVDRVKRREINKGRTLFREVQRMPGWLLLLLLFLAAVFWIMMLQFFVLSHDPPEYVTPVLWLVFGVIFPLVLGTAYLETVVQEGALYFRYFPYHLSYRCIPFSRLAKSRVRIFDPFGELGRWGIWWWGADGVAYTVTGNQGVELFLTDGKVVLLGSQRPEELQQVLEQALTGNPAGR</sequence>
<evidence type="ECO:0008006" key="4">
    <source>
        <dbReference type="Google" id="ProtNLM"/>
    </source>
</evidence>
<proteinExistence type="predicted"/>
<dbReference type="InterPro" id="IPR046139">
    <property type="entry name" value="DUF6141"/>
</dbReference>
<name>A0A3D8P3F3_9THEO</name>
<feature type="transmembrane region" description="Helical" evidence="1">
    <location>
        <begin position="251"/>
        <end position="275"/>
    </location>
</feature>
<feature type="transmembrane region" description="Helical" evidence="1">
    <location>
        <begin position="287"/>
        <end position="305"/>
    </location>
</feature>
<comment type="caution">
    <text evidence="2">The sequence shown here is derived from an EMBL/GenBank/DDBJ whole genome shotgun (WGS) entry which is preliminary data.</text>
</comment>
<accession>A0A3D8P3F3</accession>
<protein>
    <recommendedName>
        <fullName evidence="4">Bacterial Pleckstrin homology domain-containing protein</fullName>
    </recommendedName>
</protein>
<evidence type="ECO:0000256" key="1">
    <source>
        <dbReference type="SAM" id="Phobius"/>
    </source>
</evidence>
<dbReference type="Proteomes" id="UP000256329">
    <property type="component" value="Unassembled WGS sequence"/>
</dbReference>
<keyword evidence="1" id="KW-0472">Membrane</keyword>
<feature type="transmembrane region" description="Helical" evidence="1">
    <location>
        <begin position="22"/>
        <end position="41"/>
    </location>
</feature>
<evidence type="ECO:0000313" key="3">
    <source>
        <dbReference type="Proteomes" id="UP000256329"/>
    </source>
</evidence>
<dbReference type="Pfam" id="PF19638">
    <property type="entry name" value="DUF6141"/>
    <property type="match status" value="1"/>
</dbReference>
<feature type="transmembrane region" description="Helical" evidence="1">
    <location>
        <begin position="210"/>
        <end position="230"/>
    </location>
</feature>
<keyword evidence="1" id="KW-1133">Transmembrane helix</keyword>
<feature type="transmembrane region" description="Helical" evidence="1">
    <location>
        <begin position="53"/>
        <end position="71"/>
    </location>
</feature>
<keyword evidence="1" id="KW-0812">Transmembrane</keyword>
<dbReference type="OrthoDB" id="1809569at2"/>
<dbReference type="EMBL" id="QSLN01000017">
    <property type="protein sequence ID" value="RDV81709.1"/>
    <property type="molecule type" value="Genomic_DNA"/>
</dbReference>